<dbReference type="EMBL" id="GBRH01163036">
    <property type="protein sequence ID" value="JAE34860.1"/>
    <property type="molecule type" value="Transcribed_RNA"/>
</dbReference>
<protein>
    <submittedName>
        <fullName evidence="1">Uncharacterized protein</fullName>
    </submittedName>
</protein>
<reference evidence="1" key="2">
    <citation type="journal article" date="2015" name="Data Brief">
        <title>Shoot transcriptome of the giant reed, Arundo donax.</title>
        <authorList>
            <person name="Barrero R.A."/>
            <person name="Guerrero F.D."/>
            <person name="Moolhuijzen P."/>
            <person name="Goolsby J.A."/>
            <person name="Tidwell J."/>
            <person name="Bellgard S.E."/>
            <person name="Bellgard M.I."/>
        </authorList>
    </citation>
    <scope>NUCLEOTIDE SEQUENCE</scope>
    <source>
        <tissue evidence="1">Shoot tissue taken approximately 20 cm above the soil surface</tissue>
    </source>
</reference>
<reference evidence="1" key="1">
    <citation type="submission" date="2014-09" db="EMBL/GenBank/DDBJ databases">
        <authorList>
            <person name="Magalhaes I.L.F."/>
            <person name="Oliveira U."/>
            <person name="Santos F.R."/>
            <person name="Vidigal T.H.D.A."/>
            <person name="Brescovit A.D."/>
            <person name="Santos A.J."/>
        </authorList>
    </citation>
    <scope>NUCLEOTIDE SEQUENCE</scope>
    <source>
        <tissue evidence="1">Shoot tissue taken approximately 20 cm above the soil surface</tissue>
    </source>
</reference>
<proteinExistence type="predicted"/>
<name>A0A0A9HCF0_ARUDO</name>
<dbReference type="AlphaFoldDB" id="A0A0A9HCF0"/>
<accession>A0A0A9HCF0</accession>
<organism evidence="1">
    <name type="scientific">Arundo donax</name>
    <name type="common">Giant reed</name>
    <name type="synonym">Donax arundinaceus</name>
    <dbReference type="NCBI Taxonomy" id="35708"/>
    <lineage>
        <taxon>Eukaryota</taxon>
        <taxon>Viridiplantae</taxon>
        <taxon>Streptophyta</taxon>
        <taxon>Embryophyta</taxon>
        <taxon>Tracheophyta</taxon>
        <taxon>Spermatophyta</taxon>
        <taxon>Magnoliopsida</taxon>
        <taxon>Liliopsida</taxon>
        <taxon>Poales</taxon>
        <taxon>Poaceae</taxon>
        <taxon>PACMAD clade</taxon>
        <taxon>Arundinoideae</taxon>
        <taxon>Arundineae</taxon>
        <taxon>Arundo</taxon>
    </lineage>
</organism>
<sequence length="79" mass="9100">MLPRRQATYQSLVSRQDFEHNGNHILSLFLLPTKKFLQDPQIATPKTPRSPNFSKISIIFYTMSRLNLSLQASAISHTR</sequence>
<evidence type="ECO:0000313" key="1">
    <source>
        <dbReference type="EMBL" id="JAE34860.1"/>
    </source>
</evidence>